<keyword evidence="2" id="KW-1185">Reference proteome</keyword>
<evidence type="ECO:0000313" key="2">
    <source>
        <dbReference type="Proteomes" id="UP001501337"/>
    </source>
</evidence>
<dbReference type="GO" id="GO:0005524">
    <property type="term" value="F:ATP binding"/>
    <property type="evidence" value="ECO:0007669"/>
    <property type="project" value="UniProtKB-KW"/>
</dbReference>
<dbReference type="RefSeq" id="WP_344802446.1">
    <property type="nucleotide sequence ID" value="NZ_BAABBO010000001.1"/>
</dbReference>
<dbReference type="PANTHER" id="PTHR42935">
    <property type="entry name" value="SLR0930 PROTEIN"/>
    <property type="match status" value="1"/>
</dbReference>
<gene>
    <name evidence="1" type="ORF">GCM10022278_02390</name>
</gene>
<keyword evidence="1" id="KW-0547">Nucleotide-binding</keyword>
<dbReference type="InterPro" id="IPR027417">
    <property type="entry name" value="P-loop_NTPase"/>
</dbReference>
<accession>A0ABP7NGZ5</accession>
<comment type="caution">
    <text evidence="1">The sequence shown here is derived from an EMBL/GenBank/DDBJ whole genome shotgun (WGS) entry which is preliminary data.</text>
</comment>
<reference evidence="2" key="1">
    <citation type="journal article" date="2019" name="Int. J. Syst. Evol. Microbiol.">
        <title>The Global Catalogue of Microorganisms (GCM) 10K type strain sequencing project: providing services to taxonomists for standard genome sequencing and annotation.</title>
        <authorList>
            <consortium name="The Broad Institute Genomics Platform"/>
            <consortium name="The Broad Institute Genome Sequencing Center for Infectious Disease"/>
            <person name="Wu L."/>
            <person name="Ma J."/>
        </authorList>
    </citation>
    <scope>NUCLEOTIDE SEQUENCE [LARGE SCALE GENOMIC DNA]</scope>
    <source>
        <strain evidence="2">JCM 17555</strain>
    </source>
</reference>
<dbReference type="PANTHER" id="PTHR42935:SF1">
    <property type="entry name" value="SLR0930 PROTEIN"/>
    <property type="match status" value="1"/>
</dbReference>
<name>A0ABP7NGZ5_9GAMM</name>
<dbReference type="Proteomes" id="UP001501337">
    <property type="component" value="Unassembled WGS sequence"/>
</dbReference>
<dbReference type="EMBL" id="BAABBO010000001">
    <property type="protein sequence ID" value="GAA3946745.1"/>
    <property type="molecule type" value="Genomic_DNA"/>
</dbReference>
<dbReference type="SUPFAM" id="SSF52540">
    <property type="entry name" value="P-loop containing nucleoside triphosphate hydrolases"/>
    <property type="match status" value="1"/>
</dbReference>
<sequence>MSFDWRHHKAAIWRSGPPDHERGSPWTSDVVLRAVRAYDPVTLDEVYSVDQQKKAIVSNTERFLSGLKANHALLWGAKGTGKSSLIKAVLNHFAPQGLRLIQVEKSHLSDWLTIADLIWDTPEYHFILYCDDLSFDFGESSYKGLKSLIEGSIEMPPPNMLMYATSNRRHLLPEHMHENLDAQVEDTEIHMNEALEEKIALADRFGLRLGFYPFNQDAYLSLVDLYFPEPLSTRFVDRAELHRMAIQFATARGGRSGRVAQQFHRHYSEDRSGSRVGVQ</sequence>
<keyword evidence="1" id="KW-0067">ATP-binding</keyword>
<dbReference type="Pfam" id="PF05673">
    <property type="entry name" value="DUF815"/>
    <property type="match status" value="1"/>
</dbReference>
<evidence type="ECO:0000313" key="1">
    <source>
        <dbReference type="EMBL" id="GAA3946745.1"/>
    </source>
</evidence>
<organism evidence="1 2">
    <name type="scientific">Allohahella marinimesophila</name>
    <dbReference type="NCBI Taxonomy" id="1054972"/>
    <lineage>
        <taxon>Bacteria</taxon>
        <taxon>Pseudomonadati</taxon>
        <taxon>Pseudomonadota</taxon>
        <taxon>Gammaproteobacteria</taxon>
        <taxon>Oceanospirillales</taxon>
        <taxon>Hahellaceae</taxon>
        <taxon>Allohahella</taxon>
    </lineage>
</organism>
<dbReference type="Gene3D" id="3.40.50.300">
    <property type="entry name" value="P-loop containing nucleotide triphosphate hydrolases"/>
    <property type="match status" value="1"/>
</dbReference>
<protein>
    <submittedName>
        <fullName evidence="1">ATP-binding protein</fullName>
    </submittedName>
</protein>
<proteinExistence type="predicted"/>
<dbReference type="InterPro" id="IPR008533">
    <property type="entry name" value="DUF815"/>
</dbReference>